<name>A0A6A5BI40_NAEFO</name>
<feature type="region of interest" description="Disordered" evidence="6">
    <location>
        <begin position="174"/>
        <end position="214"/>
    </location>
</feature>
<dbReference type="FunFam" id="3.30.200.20:FF:000216">
    <property type="entry name" value="Putative serine/threonine-protein kinase dyrk2"/>
    <property type="match status" value="1"/>
</dbReference>
<evidence type="ECO:0000313" key="8">
    <source>
        <dbReference type="EMBL" id="KAF0973710.1"/>
    </source>
</evidence>
<feature type="compositionally biased region" description="Polar residues" evidence="6">
    <location>
        <begin position="112"/>
        <end position="136"/>
    </location>
</feature>
<dbReference type="VEuPathDB" id="AmoebaDB:FDP41_007097"/>
<evidence type="ECO:0000256" key="3">
    <source>
        <dbReference type="ARBA" id="ARBA00022741"/>
    </source>
</evidence>
<keyword evidence="5" id="KW-0067">ATP-binding</keyword>
<feature type="domain" description="Protein kinase" evidence="7">
    <location>
        <begin position="363"/>
        <end position="692"/>
    </location>
</feature>
<evidence type="ECO:0000256" key="1">
    <source>
        <dbReference type="ARBA" id="ARBA00022527"/>
    </source>
</evidence>
<dbReference type="SUPFAM" id="SSF56112">
    <property type="entry name" value="Protein kinase-like (PK-like)"/>
    <property type="match status" value="1"/>
</dbReference>
<dbReference type="InterPro" id="IPR050494">
    <property type="entry name" value="Ser_Thr_dual-spec_kinase"/>
</dbReference>
<dbReference type="InterPro" id="IPR006594">
    <property type="entry name" value="LisH"/>
</dbReference>
<keyword evidence="1" id="KW-0723">Serine/threonine-protein kinase</keyword>
<dbReference type="GO" id="GO:0004674">
    <property type="term" value="F:protein serine/threonine kinase activity"/>
    <property type="evidence" value="ECO:0007669"/>
    <property type="project" value="UniProtKB-KW"/>
</dbReference>
<evidence type="ECO:0000256" key="5">
    <source>
        <dbReference type="ARBA" id="ARBA00022840"/>
    </source>
</evidence>
<dbReference type="Gene3D" id="1.10.510.10">
    <property type="entry name" value="Transferase(Phosphotransferase) domain 1"/>
    <property type="match status" value="1"/>
</dbReference>
<feature type="compositionally biased region" description="Polar residues" evidence="6">
    <location>
        <begin position="181"/>
        <end position="199"/>
    </location>
</feature>
<dbReference type="InterPro" id="IPR008271">
    <property type="entry name" value="Ser/Thr_kinase_AS"/>
</dbReference>
<feature type="region of interest" description="Disordered" evidence="6">
    <location>
        <begin position="257"/>
        <end position="292"/>
    </location>
</feature>
<dbReference type="PANTHER" id="PTHR24058">
    <property type="entry name" value="DUAL SPECIFICITY PROTEIN KINASE"/>
    <property type="match status" value="1"/>
</dbReference>
<dbReference type="VEuPathDB" id="AmoebaDB:NfTy_008770"/>
<evidence type="ECO:0000256" key="6">
    <source>
        <dbReference type="SAM" id="MobiDB-lite"/>
    </source>
</evidence>
<dbReference type="EMBL" id="VFQX01000058">
    <property type="protein sequence ID" value="KAF0973710.1"/>
    <property type="molecule type" value="Genomic_DNA"/>
</dbReference>
<keyword evidence="2" id="KW-0808">Transferase</keyword>
<dbReference type="PANTHER" id="PTHR24058:SF124">
    <property type="entry name" value="PROTEIN KINASE SUPERFAMILY PROTEIN"/>
    <property type="match status" value="1"/>
</dbReference>
<dbReference type="AlphaFoldDB" id="A0A6A5BI40"/>
<evidence type="ECO:0000259" key="7">
    <source>
        <dbReference type="PROSITE" id="PS50011"/>
    </source>
</evidence>
<dbReference type="Gene3D" id="3.30.200.20">
    <property type="entry name" value="Phosphorylase Kinase, domain 1"/>
    <property type="match status" value="1"/>
</dbReference>
<dbReference type="InterPro" id="IPR011009">
    <property type="entry name" value="Kinase-like_dom_sf"/>
</dbReference>
<dbReference type="SMART" id="SM00220">
    <property type="entry name" value="S_TKc"/>
    <property type="match status" value="1"/>
</dbReference>
<dbReference type="Proteomes" id="UP000444721">
    <property type="component" value="Unassembled WGS sequence"/>
</dbReference>
<dbReference type="GO" id="GO:0005524">
    <property type="term" value="F:ATP binding"/>
    <property type="evidence" value="ECO:0007669"/>
    <property type="project" value="UniProtKB-KW"/>
</dbReference>
<keyword evidence="4" id="KW-0418">Kinase</keyword>
<dbReference type="PROSITE" id="PS00108">
    <property type="entry name" value="PROTEIN_KINASE_ST"/>
    <property type="match status" value="1"/>
</dbReference>
<feature type="compositionally biased region" description="Basic and acidic residues" evidence="6">
    <location>
        <begin position="257"/>
        <end position="280"/>
    </location>
</feature>
<dbReference type="InterPro" id="IPR000719">
    <property type="entry name" value="Prot_kinase_dom"/>
</dbReference>
<keyword evidence="3" id="KW-0547">Nucleotide-binding</keyword>
<reference evidence="8 9" key="1">
    <citation type="journal article" date="2019" name="Sci. Rep.">
        <title>Nanopore sequencing improves the draft genome of the human pathogenic amoeba Naegleria fowleri.</title>
        <authorList>
            <person name="Liechti N."/>
            <person name="Schurch N."/>
            <person name="Bruggmann R."/>
            <person name="Wittwer M."/>
        </authorList>
    </citation>
    <scope>NUCLEOTIDE SEQUENCE [LARGE SCALE GENOMIC DNA]</scope>
    <source>
        <strain evidence="8 9">ATCC 30894</strain>
    </source>
</reference>
<dbReference type="RefSeq" id="XP_044558423.1">
    <property type="nucleotide sequence ID" value="XM_044710804.1"/>
</dbReference>
<sequence>MLYAQQHNSNAGNELLLVDNVDDERIVNRLDHEEEYYETSGPSDNDEYEDVLNTTQDSASSSAYLNQSNSDVETREREREDDSQEMLGLFLNFLRDNELNETAEKLMEELKSSTSRRSSQANTPQTTSSRPSMKSYSSEKEKIVEPEFEQVAEVVNDVVQSVVSDFYNSHPADTKHYNHRITPTNSAKRVLTSHSQHSKQSIEDSYEEELERPDSSSLMKELQDFAHMYDTADGDVAPLNTDDLYETFEQDIEKELKTLEMKNKEETQPSKPDKDAKDDDYASDSDEEGYSRCTDFTEEDFKSWGPTYIEEEVSEIQDRRTKWRPPVEYETIYLPVIRETFKTGFEETNEFKIEVDSIIAERYQVVEYLGSATFSRAIQCLDLRTNQNVCIKIIKNDKDFFDQSLDEIKLLRFLNSMGDPDAMNVIKLHDFFYYKEHLFIVCELLRDNLYEFYVYNRESGDELYFNLPRLQKVTRQLLTALQFVHSLNLIHCDLKPENILIKSYSKCQVKIIDFGSSCFKWDNLPLYAQSRTYRAPEVVIGSDYDEKIDMWSLGCILAELYTGKVLFYNHSIQTMLAKILALCGPFKLHQLQRGRFVKDFFRKVKVDGKTEYVLFRYIDRDTGKTIPPSGVGSITPNDNVYEELLIPQYKQNLKERLDNCQDDEFVDFIRQCLQIDPLDRLDVQNAFNHPWMNKKYEEQV</sequence>
<feature type="compositionally biased region" description="Polar residues" evidence="6">
    <location>
        <begin position="52"/>
        <end position="71"/>
    </location>
</feature>
<evidence type="ECO:0000256" key="4">
    <source>
        <dbReference type="ARBA" id="ARBA00022777"/>
    </source>
</evidence>
<accession>A0A6A5BI40</accession>
<dbReference type="OrthoDB" id="9332038at2759"/>
<dbReference type="PROSITE" id="PS50011">
    <property type="entry name" value="PROTEIN_KINASE_DOM"/>
    <property type="match status" value="1"/>
</dbReference>
<dbReference type="Pfam" id="PF00069">
    <property type="entry name" value="Pkinase"/>
    <property type="match status" value="1"/>
</dbReference>
<dbReference type="PROSITE" id="PS50896">
    <property type="entry name" value="LISH"/>
    <property type="match status" value="1"/>
</dbReference>
<dbReference type="GeneID" id="68114315"/>
<dbReference type="VEuPathDB" id="AmoebaDB:NF0076360"/>
<organism evidence="8 9">
    <name type="scientific">Naegleria fowleri</name>
    <name type="common">Brain eating amoeba</name>
    <dbReference type="NCBI Taxonomy" id="5763"/>
    <lineage>
        <taxon>Eukaryota</taxon>
        <taxon>Discoba</taxon>
        <taxon>Heterolobosea</taxon>
        <taxon>Tetramitia</taxon>
        <taxon>Eutetramitia</taxon>
        <taxon>Vahlkampfiidae</taxon>
        <taxon>Naegleria</taxon>
    </lineage>
</organism>
<protein>
    <recommendedName>
        <fullName evidence="7">Protein kinase domain-containing protein</fullName>
    </recommendedName>
</protein>
<dbReference type="OMA" id="TDETHQI"/>
<dbReference type="CDD" id="cd14133">
    <property type="entry name" value="PKc_DYRK_like"/>
    <property type="match status" value="1"/>
</dbReference>
<gene>
    <name evidence="8" type="ORF">FDP41_007097</name>
</gene>
<keyword evidence="9" id="KW-1185">Reference proteome</keyword>
<proteinExistence type="predicted"/>
<feature type="region of interest" description="Disordered" evidence="6">
    <location>
        <begin position="108"/>
        <end position="141"/>
    </location>
</feature>
<evidence type="ECO:0000313" key="9">
    <source>
        <dbReference type="Proteomes" id="UP000444721"/>
    </source>
</evidence>
<feature type="region of interest" description="Disordered" evidence="6">
    <location>
        <begin position="32"/>
        <end position="83"/>
    </location>
</feature>
<evidence type="ECO:0000256" key="2">
    <source>
        <dbReference type="ARBA" id="ARBA00022679"/>
    </source>
</evidence>
<comment type="caution">
    <text evidence="8">The sequence shown here is derived from an EMBL/GenBank/DDBJ whole genome shotgun (WGS) entry which is preliminary data.</text>
</comment>